<sequence>MAIVSVSSTVQAKEIYGSELINFLENKHFACSASSFNYALSYGTFDEDNKRLPALHARVVNTGEYKEDEGWYLLDRRGRRLTSVANNGRETTFRFFKVDSRHFKIKRTRGGSYGVCAHVPEIPTSFDGDFRDY</sequence>
<name>A0ABQ0AS75_9RHOB</name>
<proteinExistence type="predicted"/>
<dbReference type="EMBL" id="BAABWU010000033">
    <property type="protein sequence ID" value="GAA6198741.1"/>
    <property type="molecule type" value="Genomic_DNA"/>
</dbReference>
<protein>
    <submittedName>
        <fullName evidence="1">Uncharacterized protein</fullName>
    </submittedName>
</protein>
<evidence type="ECO:0000313" key="2">
    <source>
        <dbReference type="Proteomes" id="UP001441944"/>
    </source>
</evidence>
<evidence type="ECO:0000313" key="1">
    <source>
        <dbReference type="EMBL" id="GAA6198741.1"/>
    </source>
</evidence>
<keyword evidence="2" id="KW-1185">Reference proteome</keyword>
<organism evidence="1 2">
    <name type="scientific">Pseudophaeobacter arcticus</name>
    <dbReference type="NCBI Taxonomy" id="385492"/>
    <lineage>
        <taxon>Bacteria</taxon>
        <taxon>Pseudomonadati</taxon>
        <taxon>Pseudomonadota</taxon>
        <taxon>Alphaproteobacteria</taxon>
        <taxon>Rhodobacterales</taxon>
        <taxon>Paracoccaceae</taxon>
        <taxon>Pseudophaeobacter</taxon>
    </lineage>
</organism>
<gene>
    <name evidence="1" type="ORF">NBRC116598_41860</name>
</gene>
<accession>A0ABQ0AS75</accession>
<comment type="caution">
    <text evidence="1">The sequence shown here is derived from an EMBL/GenBank/DDBJ whole genome shotgun (WGS) entry which is preliminary data.</text>
</comment>
<reference evidence="1 2" key="1">
    <citation type="submission" date="2024-04" db="EMBL/GenBank/DDBJ databases">
        <title>Draft genome sequence of Pseudophaeobacter arcticus NBRC 116598.</title>
        <authorList>
            <person name="Miyakawa T."/>
            <person name="Kusuya Y."/>
            <person name="Miura T."/>
        </authorList>
    </citation>
    <scope>NUCLEOTIDE SEQUENCE [LARGE SCALE GENOMIC DNA]</scope>
    <source>
        <strain evidence="1 2">SU-CL00105</strain>
    </source>
</reference>
<dbReference type="Proteomes" id="UP001441944">
    <property type="component" value="Unassembled WGS sequence"/>
</dbReference>